<dbReference type="EMBL" id="AMCI01007551">
    <property type="protein sequence ID" value="EJW92425.1"/>
    <property type="molecule type" value="Genomic_DNA"/>
</dbReference>
<accession>J9BXX6</accession>
<name>J9BXX6_9ZZZZ</name>
<protein>
    <submittedName>
        <fullName evidence="1">Uncharacterized protein</fullName>
    </submittedName>
</protein>
<evidence type="ECO:0000313" key="1">
    <source>
        <dbReference type="EMBL" id="EJW92425.1"/>
    </source>
</evidence>
<sequence length="61" mass="7117">MDARCWIITEPGSSWSFALEMESSMQESPTVSQPTSENWIFTSMHRLQLSTWQKRHVRGSE</sequence>
<gene>
    <name evidence="1" type="ORF">EVA_19468</name>
</gene>
<proteinExistence type="predicted"/>
<reference evidence="1" key="1">
    <citation type="journal article" date="2012" name="PLoS ONE">
        <title>Gene sets for utilization of primary and secondary nutrition supplies in the distal gut of endangered iberian lynx.</title>
        <authorList>
            <person name="Alcaide M."/>
            <person name="Messina E."/>
            <person name="Richter M."/>
            <person name="Bargiela R."/>
            <person name="Peplies J."/>
            <person name="Huws S.A."/>
            <person name="Newbold C.J."/>
            <person name="Golyshin P.N."/>
            <person name="Simon M.A."/>
            <person name="Lopez G."/>
            <person name="Yakimov M.M."/>
            <person name="Ferrer M."/>
        </authorList>
    </citation>
    <scope>NUCLEOTIDE SEQUENCE</scope>
</reference>
<comment type="caution">
    <text evidence="1">The sequence shown here is derived from an EMBL/GenBank/DDBJ whole genome shotgun (WGS) entry which is preliminary data.</text>
</comment>
<organism evidence="1">
    <name type="scientific">gut metagenome</name>
    <dbReference type="NCBI Taxonomy" id="749906"/>
    <lineage>
        <taxon>unclassified sequences</taxon>
        <taxon>metagenomes</taxon>
        <taxon>organismal metagenomes</taxon>
    </lineage>
</organism>
<dbReference type="AlphaFoldDB" id="J9BXX6"/>